<dbReference type="AlphaFoldDB" id="A0A6H9V4W4"/>
<dbReference type="GO" id="GO:0016020">
    <property type="term" value="C:membrane"/>
    <property type="evidence" value="ECO:0007669"/>
    <property type="project" value="UniProtKB-SubCell"/>
</dbReference>
<protein>
    <recommendedName>
        <fullName evidence="6">Methylamine utilisation protein MauE domain-containing protein</fullName>
    </recommendedName>
</protein>
<feature type="transmembrane region" description="Helical" evidence="5">
    <location>
        <begin position="70"/>
        <end position="92"/>
    </location>
</feature>
<dbReference type="UniPathway" id="UPA00895"/>
<feature type="transmembrane region" description="Helical" evidence="5">
    <location>
        <begin position="44"/>
        <end position="64"/>
    </location>
</feature>
<sequence length="172" mass="18288">MKAVEAFGQLCLTAVFLWSGLSKIRDIHEFRRHLAVTIPGLLRFSGVLAAAVPAAELCIASLILLCPLRWIGFAAAMLLLFAFTAYLLSLIWSRSEASCGCVGASGTPTSGAHVVRNVFLLATCATTWWATAHSASPGLSHYAIIAAPATVVGITLLYLGELSSLFRTTHVK</sequence>
<feature type="domain" description="Methylamine utilisation protein MauE" evidence="6">
    <location>
        <begin position="3"/>
        <end position="129"/>
    </location>
</feature>
<evidence type="ECO:0000256" key="1">
    <source>
        <dbReference type="ARBA" id="ARBA00004141"/>
    </source>
</evidence>
<comment type="caution">
    <text evidence="7">The sequence shown here is derived from an EMBL/GenBank/DDBJ whole genome shotgun (WGS) entry which is preliminary data.</text>
</comment>
<dbReference type="InterPro" id="IPR009908">
    <property type="entry name" value="Methylamine_util_MauE"/>
</dbReference>
<feature type="transmembrane region" description="Helical" evidence="5">
    <location>
        <begin position="113"/>
        <end position="130"/>
    </location>
</feature>
<keyword evidence="8" id="KW-1185">Reference proteome</keyword>
<proteinExistence type="predicted"/>
<evidence type="ECO:0000256" key="4">
    <source>
        <dbReference type="ARBA" id="ARBA00023136"/>
    </source>
</evidence>
<comment type="subcellular location">
    <subcellularLocation>
        <location evidence="1">Membrane</location>
        <topology evidence="1">Multi-pass membrane protein</topology>
    </subcellularLocation>
</comment>
<gene>
    <name evidence="7" type="ORF">F7R91_11295</name>
</gene>
<evidence type="ECO:0000256" key="5">
    <source>
        <dbReference type="SAM" id="Phobius"/>
    </source>
</evidence>
<evidence type="ECO:0000256" key="3">
    <source>
        <dbReference type="ARBA" id="ARBA00022989"/>
    </source>
</evidence>
<reference evidence="7 8" key="1">
    <citation type="submission" date="2019-09" db="EMBL/GenBank/DDBJ databases">
        <title>Screening of Novel Bioactive Compounds from Soil-Associated.</title>
        <authorList>
            <person name="Zhao S."/>
        </authorList>
    </citation>
    <scope>NUCLEOTIDE SEQUENCE [LARGE SCALE GENOMIC DNA]</scope>
    <source>
        <strain evidence="7 8">HIT-DPA4</strain>
    </source>
</reference>
<dbReference type="EMBL" id="VZRB01000006">
    <property type="protein sequence ID" value="KAB1147669.1"/>
    <property type="molecule type" value="Genomic_DNA"/>
</dbReference>
<keyword evidence="3 5" id="KW-1133">Transmembrane helix</keyword>
<dbReference type="GO" id="GO:0030416">
    <property type="term" value="P:methylamine metabolic process"/>
    <property type="evidence" value="ECO:0007669"/>
    <property type="project" value="InterPro"/>
</dbReference>
<feature type="transmembrane region" description="Helical" evidence="5">
    <location>
        <begin position="142"/>
        <end position="160"/>
    </location>
</feature>
<organism evidence="7 8">
    <name type="scientific">Streptomyces luteolifulvus</name>
    <dbReference type="NCBI Taxonomy" id="2615112"/>
    <lineage>
        <taxon>Bacteria</taxon>
        <taxon>Bacillati</taxon>
        <taxon>Actinomycetota</taxon>
        <taxon>Actinomycetes</taxon>
        <taxon>Kitasatosporales</taxon>
        <taxon>Streptomycetaceae</taxon>
        <taxon>Streptomyces</taxon>
    </lineage>
</organism>
<evidence type="ECO:0000259" key="6">
    <source>
        <dbReference type="Pfam" id="PF07291"/>
    </source>
</evidence>
<keyword evidence="2 5" id="KW-0812">Transmembrane</keyword>
<dbReference type="Proteomes" id="UP000442707">
    <property type="component" value="Unassembled WGS sequence"/>
</dbReference>
<dbReference type="RefSeq" id="WP_150947190.1">
    <property type="nucleotide sequence ID" value="NZ_VZRB01000006.1"/>
</dbReference>
<accession>A0A6H9V4W4</accession>
<keyword evidence="4 5" id="KW-0472">Membrane</keyword>
<name>A0A6H9V4W4_9ACTN</name>
<dbReference type="Pfam" id="PF07291">
    <property type="entry name" value="MauE"/>
    <property type="match status" value="1"/>
</dbReference>
<evidence type="ECO:0000313" key="8">
    <source>
        <dbReference type="Proteomes" id="UP000442707"/>
    </source>
</evidence>
<evidence type="ECO:0000256" key="2">
    <source>
        <dbReference type="ARBA" id="ARBA00022692"/>
    </source>
</evidence>
<evidence type="ECO:0000313" key="7">
    <source>
        <dbReference type="EMBL" id="KAB1147669.1"/>
    </source>
</evidence>